<protein>
    <submittedName>
        <fullName evidence="2">Uncharacterized protein</fullName>
    </submittedName>
</protein>
<organism evidence="2">
    <name type="scientific">Cyprideis torosa</name>
    <dbReference type="NCBI Taxonomy" id="163714"/>
    <lineage>
        <taxon>Eukaryota</taxon>
        <taxon>Metazoa</taxon>
        <taxon>Ecdysozoa</taxon>
        <taxon>Arthropoda</taxon>
        <taxon>Crustacea</taxon>
        <taxon>Oligostraca</taxon>
        <taxon>Ostracoda</taxon>
        <taxon>Podocopa</taxon>
        <taxon>Podocopida</taxon>
        <taxon>Cytherocopina</taxon>
        <taxon>Cytheroidea</taxon>
        <taxon>Cytherideidae</taxon>
        <taxon>Cyprideis</taxon>
    </lineage>
</organism>
<feature type="region of interest" description="Disordered" evidence="1">
    <location>
        <begin position="174"/>
        <end position="207"/>
    </location>
</feature>
<name>A0A7R8WE91_9CRUS</name>
<proteinExistence type="predicted"/>
<dbReference type="AlphaFoldDB" id="A0A7R8WE91"/>
<sequence>MHHQSQYAITSVPKPFQSRTETYYVAYPTGAHADLRCPSCKTYRTDFAQTAYFSQLSEDYRMVWSPRWGDSNKAQNLCVCLSVPPPSPLPSPLPSSPPLRGGADRAKEAADGARKGADGVKEGAYRSLWSLIEPTEDWGPATDALEKEIMLTGQPQDEFLSKLEQIEAQSVRSMKLKEASALKAGPSVPREASSVEPRSEEVASTTL</sequence>
<evidence type="ECO:0000313" key="2">
    <source>
        <dbReference type="EMBL" id="CAD7227536.1"/>
    </source>
</evidence>
<dbReference type="EMBL" id="OB661175">
    <property type="protein sequence ID" value="CAD7227536.1"/>
    <property type="molecule type" value="Genomic_DNA"/>
</dbReference>
<feature type="compositionally biased region" description="Basic and acidic residues" evidence="1">
    <location>
        <begin position="102"/>
        <end position="118"/>
    </location>
</feature>
<reference evidence="2" key="1">
    <citation type="submission" date="2020-11" db="EMBL/GenBank/DDBJ databases">
        <authorList>
            <person name="Tran Van P."/>
        </authorList>
    </citation>
    <scope>NUCLEOTIDE SEQUENCE</scope>
</reference>
<accession>A0A7R8WE91</accession>
<gene>
    <name evidence="2" type="ORF">CTOB1V02_LOCUS5440</name>
</gene>
<feature type="compositionally biased region" description="Pro residues" evidence="1">
    <location>
        <begin position="88"/>
        <end position="97"/>
    </location>
</feature>
<feature type="region of interest" description="Disordered" evidence="1">
    <location>
        <begin position="88"/>
        <end position="118"/>
    </location>
</feature>
<evidence type="ECO:0000256" key="1">
    <source>
        <dbReference type="SAM" id="MobiDB-lite"/>
    </source>
</evidence>